<dbReference type="AlphaFoldDB" id="A0A6N8CUQ5"/>
<protein>
    <submittedName>
        <fullName evidence="8">RDD family protein</fullName>
    </submittedName>
</protein>
<evidence type="ECO:0000256" key="1">
    <source>
        <dbReference type="ARBA" id="ARBA00004651"/>
    </source>
</evidence>
<dbReference type="PANTHER" id="PTHR36115:SF9">
    <property type="entry name" value="LMO1584 PROTEIN"/>
    <property type="match status" value="1"/>
</dbReference>
<dbReference type="PANTHER" id="PTHR36115">
    <property type="entry name" value="PROLINE-RICH ANTIGEN HOMOLOG-RELATED"/>
    <property type="match status" value="1"/>
</dbReference>
<keyword evidence="5 6" id="KW-0472">Membrane</keyword>
<evidence type="ECO:0000313" key="8">
    <source>
        <dbReference type="EMBL" id="MTT32845.1"/>
    </source>
</evidence>
<dbReference type="Proteomes" id="UP000440978">
    <property type="component" value="Unassembled WGS sequence"/>
</dbReference>
<proteinExistence type="predicted"/>
<dbReference type="GO" id="GO:0005886">
    <property type="term" value="C:plasma membrane"/>
    <property type="evidence" value="ECO:0007669"/>
    <property type="project" value="UniProtKB-SubCell"/>
</dbReference>
<name>A0A6N8CUQ5_9BACI</name>
<evidence type="ECO:0000256" key="2">
    <source>
        <dbReference type="ARBA" id="ARBA00022475"/>
    </source>
</evidence>
<feature type="transmembrane region" description="Helical" evidence="6">
    <location>
        <begin position="13"/>
        <end position="35"/>
    </location>
</feature>
<dbReference type="OrthoDB" id="1787043at2"/>
<sequence length="153" mass="16989">MKPTQTAGFWIRLAANIIDGIIVMVIVYLLGAFLFGKSYLERDSGIGTVQIFGDVVSLIYFVLIPIVWSGYLPGKRLCGIRIVKIDGQKPTIGTMLLRYIVGGLVYTVSFGICLIISIFMVAFREDKRAIHDFIAGTYVTKNPPAGHKRFERG</sequence>
<feature type="transmembrane region" description="Helical" evidence="6">
    <location>
        <begin position="47"/>
        <end position="68"/>
    </location>
</feature>
<evidence type="ECO:0000313" key="9">
    <source>
        <dbReference type="Proteomes" id="UP000440978"/>
    </source>
</evidence>
<reference evidence="8 9" key="1">
    <citation type="submission" date="2019-11" db="EMBL/GenBank/DDBJ databases">
        <title>Terrilactibacillus tamarindus sp. nov. BCM23-1 isolated from bark of Tamarindus indica.</title>
        <authorList>
            <person name="Kingkaew E."/>
            <person name="Tanasupawat S."/>
        </authorList>
    </citation>
    <scope>NUCLEOTIDE SEQUENCE [LARGE SCALE GENOMIC DNA]</scope>
    <source>
        <strain evidence="8 9">BCM23-1</strain>
    </source>
</reference>
<dbReference type="InterPro" id="IPR010432">
    <property type="entry name" value="RDD"/>
</dbReference>
<keyword evidence="3 6" id="KW-0812">Transmembrane</keyword>
<evidence type="ECO:0000256" key="3">
    <source>
        <dbReference type="ARBA" id="ARBA00022692"/>
    </source>
</evidence>
<evidence type="ECO:0000256" key="6">
    <source>
        <dbReference type="SAM" id="Phobius"/>
    </source>
</evidence>
<dbReference type="EMBL" id="WNHB01000021">
    <property type="protein sequence ID" value="MTT32845.1"/>
    <property type="molecule type" value="Genomic_DNA"/>
</dbReference>
<dbReference type="Pfam" id="PF06271">
    <property type="entry name" value="RDD"/>
    <property type="match status" value="1"/>
</dbReference>
<evidence type="ECO:0000256" key="5">
    <source>
        <dbReference type="ARBA" id="ARBA00023136"/>
    </source>
</evidence>
<gene>
    <name evidence="8" type="ORF">GMB86_12600</name>
</gene>
<accession>A0A6N8CUQ5</accession>
<dbReference type="InterPro" id="IPR051791">
    <property type="entry name" value="Pra-immunoreactive"/>
</dbReference>
<dbReference type="RefSeq" id="WP_155220452.1">
    <property type="nucleotide sequence ID" value="NZ_WNHB01000021.1"/>
</dbReference>
<keyword evidence="9" id="KW-1185">Reference proteome</keyword>
<comment type="caution">
    <text evidence="8">The sequence shown here is derived from an EMBL/GenBank/DDBJ whole genome shotgun (WGS) entry which is preliminary data.</text>
</comment>
<comment type="subcellular location">
    <subcellularLocation>
        <location evidence="1">Cell membrane</location>
        <topology evidence="1">Multi-pass membrane protein</topology>
    </subcellularLocation>
</comment>
<keyword evidence="2" id="KW-1003">Cell membrane</keyword>
<evidence type="ECO:0000259" key="7">
    <source>
        <dbReference type="Pfam" id="PF06271"/>
    </source>
</evidence>
<feature type="transmembrane region" description="Helical" evidence="6">
    <location>
        <begin position="99"/>
        <end position="123"/>
    </location>
</feature>
<organism evidence="8 9">
    <name type="scientific">Terrilactibacillus tamarindi</name>
    <dbReference type="NCBI Taxonomy" id="2599694"/>
    <lineage>
        <taxon>Bacteria</taxon>
        <taxon>Bacillati</taxon>
        <taxon>Bacillota</taxon>
        <taxon>Bacilli</taxon>
        <taxon>Bacillales</taxon>
        <taxon>Bacillaceae</taxon>
        <taxon>Terrilactibacillus</taxon>
    </lineage>
</organism>
<feature type="domain" description="RDD" evidence="7">
    <location>
        <begin position="6"/>
        <end position="136"/>
    </location>
</feature>
<evidence type="ECO:0000256" key="4">
    <source>
        <dbReference type="ARBA" id="ARBA00022989"/>
    </source>
</evidence>
<keyword evidence="4 6" id="KW-1133">Transmembrane helix</keyword>